<sequence>MSEPLTLLVVDDSKVSRIMSTGYLRKHRPALRVLEASHADEACALIERERPDWLLLDHNMPGRSGLDLAEQLRAERPTLRIALLTANVQDATQARAQALGVHFFRKPITENVVLEVLRTLEAAGPLSANHEAHA</sequence>
<feature type="domain" description="Response regulatory" evidence="3">
    <location>
        <begin position="6"/>
        <end position="121"/>
    </location>
</feature>
<evidence type="ECO:0000313" key="4">
    <source>
        <dbReference type="EMBL" id="MEK8025090.1"/>
    </source>
</evidence>
<comment type="caution">
    <text evidence="4">The sequence shown here is derived from an EMBL/GenBank/DDBJ whole genome shotgun (WGS) entry which is preliminary data.</text>
</comment>
<dbReference type="RefSeq" id="WP_341372872.1">
    <property type="nucleotide sequence ID" value="NZ_JBBUTF010000003.1"/>
</dbReference>
<keyword evidence="1 2" id="KW-0597">Phosphoprotein</keyword>
<dbReference type="Proteomes" id="UP001368500">
    <property type="component" value="Unassembled WGS sequence"/>
</dbReference>
<dbReference type="SUPFAM" id="SSF52172">
    <property type="entry name" value="CheY-like"/>
    <property type="match status" value="1"/>
</dbReference>
<keyword evidence="5" id="KW-1185">Reference proteome</keyword>
<dbReference type="EMBL" id="JBBUTF010000003">
    <property type="protein sequence ID" value="MEK8025090.1"/>
    <property type="molecule type" value="Genomic_DNA"/>
</dbReference>
<dbReference type="CDD" id="cd00156">
    <property type="entry name" value="REC"/>
    <property type="match status" value="1"/>
</dbReference>
<proteinExistence type="predicted"/>
<evidence type="ECO:0000256" key="2">
    <source>
        <dbReference type="PROSITE-ProRule" id="PRU00169"/>
    </source>
</evidence>
<feature type="modified residue" description="4-aspartylphosphate" evidence="2">
    <location>
        <position position="57"/>
    </location>
</feature>
<dbReference type="Pfam" id="PF00072">
    <property type="entry name" value="Response_reg"/>
    <property type="match status" value="1"/>
</dbReference>
<name>A0ABU9B5E7_9BURK</name>
<evidence type="ECO:0000256" key="1">
    <source>
        <dbReference type="ARBA" id="ARBA00022553"/>
    </source>
</evidence>
<protein>
    <submittedName>
        <fullName evidence="4">Response regulator</fullName>
    </submittedName>
</protein>
<dbReference type="InterPro" id="IPR050595">
    <property type="entry name" value="Bact_response_regulator"/>
</dbReference>
<dbReference type="Gene3D" id="3.40.50.2300">
    <property type="match status" value="1"/>
</dbReference>
<evidence type="ECO:0000313" key="5">
    <source>
        <dbReference type="Proteomes" id="UP001368500"/>
    </source>
</evidence>
<dbReference type="PANTHER" id="PTHR44591">
    <property type="entry name" value="STRESS RESPONSE REGULATOR PROTEIN 1"/>
    <property type="match status" value="1"/>
</dbReference>
<accession>A0ABU9B5E7</accession>
<dbReference type="InterPro" id="IPR011006">
    <property type="entry name" value="CheY-like_superfamily"/>
</dbReference>
<dbReference type="SMART" id="SM00448">
    <property type="entry name" value="REC"/>
    <property type="match status" value="1"/>
</dbReference>
<evidence type="ECO:0000259" key="3">
    <source>
        <dbReference type="PROSITE" id="PS50110"/>
    </source>
</evidence>
<reference evidence="4 5" key="1">
    <citation type="submission" date="2024-04" db="EMBL/GenBank/DDBJ databases">
        <title>Novel species of the genus Ideonella isolated from streams.</title>
        <authorList>
            <person name="Lu H."/>
        </authorList>
    </citation>
    <scope>NUCLEOTIDE SEQUENCE [LARGE SCALE GENOMIC DNA]</scope>
    <source>
        <strain evidence="4 5">BYS139W</strain>
    </source>
</reference>
<dbReference type="PANTHER" id="PTHR44591:SF3">
    <property type="entry name" value="RESPONSE REGULATORY DOMAIN-CONTAINING PROTEIN"/>
    <property type="match status" value="1"/>
</dbReference>
<dbReference type="PROSITE" id="PS50110">
    <property type="entry name" value="RESPONSE_REGULATORY"/>
    <property type="match status" value="1"/>
</dbReference>
<gene>
    <name evidence="4" type="ORF">AACH11_03830</name>
</gene>
<organism evidence="4 5">
    <name type="scientific">Pseudaquabacterium rugosum</name>
    <dbReference type="NCBI Taxonomy" id="2984194"/>
    <lineage>
        <taxon>Bacteria</taxon>
        <taxon>Pseudomonadati</taxon>
        <taxon>Pseudomonadota</taxon>
        <taxon>Betaproteobacteria</taxon>
        <taxon>Burkholderiales</taxon>
        <taxon>Sphaerotilaceae</taxon>
        <taxon>Pseudaquabacterium</taxon>
    </lineage>
</organism>
<dbReference type="InterPro" id="IPR001789">
    <property type="entry name" value="Sig_transdc_resp-reg_receiver"/>
</dbReference>